<name>A0AAW4P9Q5_9EURY</name>
<sequence>MSIESDTAADPTDDSVEELAAEFGEAITELPVYQRYLEAKEAVENHEEAQKAIQEFEQLREEFQLARQTGRASQEDLRKLQDAQEELHDIPVMSEYLQVQNDLELRLQELNELVSEQLTVDFGQKAGGCCED</sequence>
<comment type="caution">
    <text evidence="2">The sequence shown here is derived from an EMBL/GenBank/DDBJ whole genome shotgun (WGS) entry which is preliminary data.</text>
</comment>
<dbReference type="InterPro" id="IPR023378">
    <property type="entry name" value="YheA/YmcA-like_dom_sf"/>
</dbReference>
<evidence type="ECO:0000313" key="2">
    <source>
        <dbReference type="EMBL" id="MBX0294027.1"/>
    </source>
</evidence>
<dbReference type="EMBL" id="RKLT01000001">
    <property type="protein sequence ID" value="MBX0294027.1"/>
    <property type="molecule type" value="Genomic_DNA"/>
</dbReference>
<dbReference type="Gene3D" id="1.20.1500.10">
    <property type="entry name" value="YheA/YmcA-like"/>
    <property type="match status" value="1"/>
</dbReference>
<dbReference type="Proteomes" id="UP001430455">
    <property type="component" value="Unassembled WGS sequence"/>
</dbReference>
<feature type="coiled-coil region" evidence="1">
    <location>
        <begin position="39"/>
        <end position="69"/>
    </location>
</feature>
<protein>
    <submittedName>
        <fullName evidence="2">YlbF family regulator</fullName>
    </submittedName>
</protein>
<accession>A0AAW4P9Q5</accession>
<gene>
    <name evidence="2" type="ORF">EGH23_03920</name>
</gene>
<dbReference type="RefSeq" id="WP_220578707.1">
    <property type="nucleotide sequence ID" value="NZ_RKLT01000001.1"/>
</dbReference>
<dbReference type="Pfam" id="PF06133">
    <property type="entry name" value="Com_YlbF"/>
    <property type="match status" value="1"/>
</dbReference>
<keyword evidence="1" id="KW-0175">Coiled coil</keyword>
<proteinExistence type="predicted"/>
<dbReference type="AlphaFoldDB" id="A0AAW4P9Q5"/>
<dbReference type="InterPro" id="IPR010368">
    <property type="entry name" value="Com_YlbF"/>
</dbReference>
<keyword evidence="3" id="KW-1185">Reference proteome</keyword>
<evidence type="ECO:0000256" key="1">
    <source>
        <dbReference type="SAM" id="Coils"/>
    </source>
</evidence>
<reference evidence="2 3" key="1">
    <citation type="submission" date="2021-06" db="EMBL/GenBank/DDBJ databases">
        <title>Halomicroarcula sp. a new haloarchaeum isolated from saline soil.</title>
        <authorList>
            <person name="Duran-Viseras A."/>
            <person name="Sanchez-Porro C."/>
            <person name="Ventosa A."/>
        </authorList>
    </citation>
    <scope>NUCLEOTIDE SEQUENCE [LARGE SCALE GENOMIC DNA]</scope>
    <source>
        <strain evidence="2 3">F27</strain>
    </source>
</reference>
<dbReference type="SUPFAM" id="SSF158622">
    <property type="entry name" value="YheA/YmcA-like"/>
    <property type="match status" value="1"/>
</dbReference>
<organism evidence="2 3">
    <name type="scientific">Haloarcula nitratireducens</name>
    <dbReference type="NCBI Taxonomy" id="2487749"/>
    <lineage>
        <taxon>Archaea</taxon>
        <taxon>Methanobacteriati</taxon>
        <taxon>Methanobacteriota</taxon>
        <taxon>Stenosarchaea group</taxon>
        <taxon>Halobacteria</taxon>
        <taxon>Halobacteriales</taxon>
        <taxon>Haloarculaceae</taxon>
        <taxon>Haloarcula</taxon>
    </lineage>
</organism>
<evidence type="ECO:0000313" key="3">
    <source>
        <dbReference type="Proteomes" id="UP001430455"/>
    </source>
</evidence>